<accession>A0AAV0UA96</accession>
<feature type="region of interest" description="Disordered" evidence="1">
    <location>
        <begin position="296"/>
        <end position="347"/>
    </location>
</feature>
<dbReference type="AlphaFoldDB" id="A0AAV0UA96"/>
<dbReference type="EMBL" id="CANTFL010001211">
    <property type="protein sequence ID" value="CAI5733835.1"/>
    <property type="molecule type" value="Genomic_DNA"/>
</dbReference>
<feature type="compositionally biased region" description="Basic and acidic residues" evidence="1">
    <location>
        <begin position="175"/>
        <end position="190"/>
    </location>
</feature>
<feature type="compositionally biased region" description="Polar residues" evidence="1">
    <location>
        <begin position="49"/>
        <end position="67"/>
    </location>
</feature>
<reference evidence="2" key="1">
    <citation type="submission" date="2022-12" db="EMBL/GenBank/DDBJ databases">
        <authorList>
            <person name="Webb A."/>
        </authorList>
    </citation>
    <scope>NUCLEOTIDE SEQUENCE</scope>
    <source>
        <strain evidence="2">Hp1</strain>
    </source>
</reference>
<evidence type="ECO:0008006" key="4">
    <source>
        <dbReference type="Google" id="ProtNLM"/>
    </source>
</evidence>
<protein>
    <recommendedName>
        <fullName evidence="4">ADF-H domain-containing protein</fullName>
    </recommendedName>
</protein>
<comment type="caution">
    <text evidence="2">The sequence shown here is derived from an EMBL/GenBank/DDBJ whole genome shotgun (WGS) entry which is preliminary data.</text>
</comment>
<keyword evidence="3" id="KW-1185">Reference proteome</keyword>
<name>A0AAV0UA96_HYABA</name>
<feature type="region of interest" description="Disordered" evidence="1">
    <location>
        <begin position="48"/>
        <end position="74"/>
    </location>
</feature>
<evidence type="ECO:0000313" key="2">
    <source>
        <dbReference type="EMBL" id="CAI5733835.1"/>
    </source>
</evidence>
<gene>
    <name evidence="2" type="ORF">HBR001_LOCUS5967</name>
</gene>
<dbReference type="Proteomes" id="UP001162031">
    <property type="component" value="Unassembled WGS sequence"/>
</dbReference>
<feature type="region of interest" description="Disordered" evidence="1">
    <location>
        <begin position="927"/>
        <end position="986"/>
    </location>
</feature>
<feature type="compositionally biased region" description="Acidic residues" evidence="1">
    <location>
        <begin position="296"/>
        <end position="305"/>
    </location>
</feature>
<sequence length="1102" mass="116173">MEHIAGALGGDLGSKFEVTGPVPAPTSMPSRFDLLWGNASDGVDEFVLSSPTASRDSGRSRATSAGSTFMLPPPPATMTKAATFSMPGTKATRDTSAADLLSFSPVLTSVPIDPFFGLDDGIDETSTAAFATGDMFSTTATSPLSTTFSLAPTSQFASFESLHDDGDTLGLPDATRGDTDDKTSPRDPIVEHTTQSFGSLSSTSVLADADNDSCSENEAHLLVNRTACATLEVAPPSRAPPSSQWFGTTTDEIANVVPGTNSLDTADPFAGAGLATPDKAPSDVHFAAWSAAVEVAAEEGEDEDDDSKRISEEDNGDMREPTVDTSDDYIGPASAADGSGKVGLTRSTKTEDSLDACAITTWCEDEEGLDDSLTNRQVTAGIPVVRSPVVAVALYVEEDKQVAGVASDGSEHETSDLRDDISSDVGEDIETDVASRENGGFAYRVEQRSSDVNESPLESRQIGVFLSTGTTADLNTGSASQAATDFDDEAKEGNVVPHRDTCDASPAASVDVSITSEAPVNNAVAGTDKRDGQAQATVAGSDDGFDDFDDFGVAVSPMNTAPSILDASLSGPLTPPVVTHEPPADDEFGDFAVSTSTSIAADIGSVDDGFGHFAQSVELSGDDDCFGDFGDFEQVPASHDDVFTDFQQSSARAFEDIDGDFGDYRSAGDLVTERPAVGNFPRSKADMSTFFKEAFPVEPLRAVLVDEPESPADVKATELAQKSSTLSTGFIREVYRSMWDELFSTLAATGHKLPSPSGSLLASVDSNVDGECVEKKTEHASKYLKYVLSEKIQEASRQSGIFTPGSESHQMHVEIAASGDVERMCVALRELQDALFHSSVNDAMMRIAKQAAISAKAKIAEQAAQQHATSRGGSLFFTTRHLLSRGSGSGGTHGPGSSSSDSKADHAVSDTPTGASVQKLARFSHATGHNDLSIGHRATNREDRVSDGSDHTGHSSGSDTEAASGVENRTRSPTLSNSGSSSGGGLMRKFQDRFSFTSSRYRPRFVSLRRKGQSGEEVRKMELNLDAISGGLDEVKWKCALFLYDVDEVTHVAPSQICIVAYPSKQPLSGKTDRSALTKLVKPGTIWTIDIGANNSDMLNEW</sequence>
<feature type="compositionally biased region" description="Basic and acidic residues" evidence="1">
    <location>
        <begin position="306"/>
        <end position="322"/>
    </location>
</feature>
<feature type="region of interest" description="Disordered" evidence="1">
    <location>
        <begin position="161"/>
        <end position="191"/>
    </location>
</feature>
<proteinExistence type="predicted"/>
<feature type="compositionally biased region" description="Basic and acidic residues" evidence="1">
    <location>
        <begin position="939"/>
        <end position="953"/>
    </location>
</feature>
<feature type="region of interest" description="Disordered" evidence="1">
    <location>
        <begin position="882"/>
        <end position="914"/>
    </location>
</feature>
<evidence type="ECO:0000313" key="3">
    <source>
        <dbReference type="Proteomes" id="UP001162031"/>
    </source>
</evidence>
<evidence type="ECO:0000256" key="1">
    <source>
        <dbReference type="SAM" id="MobiDB-lite"/>
    </source>
</evidence>
<organism evidence="2 3">
    <name type="scientific">Hyaloperonospora brassicae</name>
    <name type="common">Brassica downy mildew</name>
    <name type="synonym">Peronospora brassicae</name>
    <dbReference type="NCBI Taxonomy" id="162125"/>
    <lineage>
        <taxon>Eukaryota</taxon>
        <taxon>Sar</taxon>
        <taxon>Stramenopiles</taxon>
        <taxon>Oomycota</taxon>
        <taxon>Peronosporomycetes</taxon>
        <taxon>Peronosporales</taxon>
        <taxon>Peronosporaceae</taxon>
        <taxon>Hyaloperonospora</taxon>
    </lineage>
</organism>